<proteinExistence type="predicted"/>
<keyword evidence="1" id="KW-0472">Membrane</keyword>
<reference evidence="3" key="1">
    <citation type="submission" date="2017-09" db="EMBL/GenBank/DDBJ databases">
        <title>Depth-based differentiation of microbial function through sediment-hosted aquifers and enrichment of novel symbionts in the deep terrestrial subsurface.</title>
        <authorList>
            <person name="Probst A.J."/>
            <person name="Ladd B."/>
            <person name="Jarett J.K."/>
            <person name="Geller-Mcgrath D.E."/>
            <person name="Sieber C.M.K."/>
            <person name="Emerson J.B."/>
            <person name="Anantharaman K."/>
            <person name="Thomas B.C."/>
            <person name="Malmstrom R."/>
            <person name="Stieglmeier M."/>
            <person name="Klingl A."/>
            <person name="Woyke T."/>
            <person name="Ryan C.M."/>
            <person name="Banfield J.F."/>
        </authorList>
    </citation>
    <scope>NUCLEOTIDE SEQUENCE [LARGE SCALE GENOMIC DNA]</scope>
</reference>
<evidence type="ECO:0000256" key="1">
    <source>
        <dbReference type="SAM" id="Phobius"/>
    </source>
</evidence>
<comment type="caution">
    <text evidence="2">The sequence shown here is derived from an EMBL/GenBank/DDBJ whole genome shotgun (WGS) entry which is preliminary data.</text>
</comment>
<evidence type="ECO:0000313" key="3">
    <source>
        <dbReference type="Proteomes" id="UP000228775"/>
    </source>
</evidence>
<dbReference type="EMBL" id="PEVY01000065">
    <property type="protein sequence ID" value="PIU75010.1"/>
    <property type="molecule type" value="Genomic_DNA"/>
</dbReference>
<dbReference type="AlphaFoldDB" id="A0A2M7AWJ5"/>
<evidence type="ECO:0000313" key="2">
    <source>
        <dbReference type="EMBL" id="PIU75010.1"/>
    </source>
</evidence>
<sequence length="106" mass="11994">MAGLNKQNMPDNNLREIFFNLAENFVKSFTGSLLDNAKERVHEIIFNIKREIFALFLMLFGLSCLLFGLIRIVNKLLNYIPGIGYLIIGLIILLIGLALNIAGRKK</sequence>
<accession>A0A2M7AWJ5</accession>
<name>A0A2M7AWJ5_9BACT</name>
<keyword evidence="1" id="KW-1133">Transmembrane helix</keyword>
<dbReference type="Proteomes" id="UP000228775">
    <property type="component" value="Unassembled WGS sequence"/>
</dbReference>
<protein>
    <submittedName>
        <fullName evidence="2">Uncharacterized protein</fullName>
    </submittedName>
</protein>
<gene>
    <name evidence="2" type="ORF">COS76_03110</name>
</gene>
<feature type="transmembrane region" description="Helical" evidence="1">
    <location>
        <begin position="79"/>
        <end position="102"/>
    </location>
</feature>
<keyword evidence="1" id="KW-0812">Transmembrane</keyword>
<feature type="transmembrane region" description="Helical" evidence="1">
    <location>
        <begin position="52"/>
        <end position="73"/>
    </location>
</feature>
<organism evidence="2 3">
    <name type="scientific">Candidatus Portnoybacteria bacterium CG06_land_8_20_14_3_00_39_12</name>
    <dbReference type="NCBI Taxonomy" id="1974809"/>
    <lineage>
        <taxon>Bacteria</taxon>
        <taxon>Candidatus Portnoyibacteriota</taxon>
    </lineage>
</organism>